<gene>
    <name evidence="1" type="ORF">PBS003_LOCUS4081</name>
</gene>
<name>A0AAU9L318_9STRA</name>
<reference evidence="1" key="1">
    <citation type="submission" date="2021-11" db="EMBL/GenBank/DDBJ databases">
        <authorList>
            <person name="Islam A."/>
            <person name="Islam S."/>
            <person name="Flora M.S."/>
            <person name="Rahman M."/>
            <person name="Ziaur R.M."/>
            <person name="Epstein J.H."/>
            <person name="Hassan M."/>
            <person name="Klassen M."/>
            <person name="Woodard K."/>
            <person name="Webb A."/>
            <person name="Webby R.J."/>
            <person name="El Zowalaty M.E."/>
        </authorList>
    </citation>
    <scope>NUCLEOTIDE SEQUENCE</scope>
    <source>
        <strain evidence="1">Pbs3</strain>
    </source>
</reference>
<evidence type="ECO:0000313" key="2">
    <source>
        <dbReference type="Proteomes" id="UP001160483"/>
    </source>
</evidence>
<dbReference type="EMBL" id="CAKKTJ010000168">
    <property type="protein sequence ID" value="CAH0477332.1"/>
    <property type="molecule type" value="Genomic_DNA"/>
</dbReference>
<evidence type="ECO:0000313" key="1">
    <source>
        <dbReference type="EMBL" id="CAH0477332.1"/>
    </source>
</evidence>
<organism evidence="1 2">
    <name type="scientific">Peronospora belbahrii</name>
    <dbReference type="NCBI Taxonomy" id="622444"/>
    <lineage>
        <taxon>Eukaryota</taxon>
        <taxon>Sar</taxon>
        <taxon>Stramenopiles</taxon>
        <taxon>Oomycota</taxon>
        <taxon>Peronosporomycetes</taxon>
        <taxon>Peronosporales</taxon>
        <taxon>Peronosporaceae</taxon>
        <taxon>Peronospora</taxon>
    </lineage>
</organism>
<protein>
    <recommendedName>
        <fullName evidence="3">Reverse transcriptase Ty1/copia-type domain-containing protein</fullName>
    </recommendedName>
</protein>
<dbReference type="Proteomes" id="UP001160483">
    <property type="component" value="Unassembled WGS sequence"/>
</dbReference>
<comment type="caution">
    <text evidence="1">The sequence shown here is derived from an EMBL/GenBank/DDBJ whole genome shotgun (WGS) entry which is preliminary data.</text>
</comment>
<sequence length="88" mass="9987">MFIHKGDDSTITLVGVYVDDLLVSAKMVCNVSKFFSDMKVLKAKDLGEMFKLLGRIPRMLGTFWSKLNAFALGDSARMLIGEEQKRRR</sequence>
<evidence type="ECO:0008006" key="3">
    <source>
        <dbReference type="Google" id="ProtNLM"/>
    </source>
</evidence>
<accession>A0AAU9L318</accession>
<dbReference type="AlphaFoldDB" id="A0AAU9L318"/>
<proteinExistence type="predicted"/>